<evidence type="ECO:0000313" key="1">
    <source>
        <dbReference type="EMBL" id="MBO1107107.1"/>
    </source>
</evidence>
<gene>
    <name evidence="1" type="ORF">J2R62_02525</name>
</gene>
<dbReference type="AlphaFoldDB" id="A0A1A9AZI9"/>
<dbReference type="Pfam" id="PF07386">
    <property type="entry name" value="DUF1499"/>
    <property type="match status" value="1"/>
</dbReference>
<dbReference type="Proteomes" id="UP000664658">
    <property type="component" value="Unassembled WGS sequence"/>
</dbReference>
<proteinExistence type="predicted"/>
<dbReference type="KEGG" id="pshi:SAMEA2665130_2161"/>
<comment type="caution">
    <text evidence="1">The sequence shown here is derived from an EMBL/GenBank/DDBJ whole genome shotgun (WGS) entry which is preliminary data.</text>
</comment>
<name>A0A1A9AZI9_PLESH</name>
<protein>
    <submittedName>
        <fullName evidence="1">DUF1499 domain-containing protein</fullName>
    </submittedName>
</protein>
<dbReference type="EMBL" id="JAFNAA010000002">
    <property type="protein sequence ID" value="MBO1107107.1"/>
    <property type="molecule type" value="Genomic_DNA"/>
</dbReference>
<dbReference type="RefSeq" id="WP_010864199.1">
    <property type="nucleotide sequence ID" value="NZ_CP027852.1"/>
</dbReference>
<organism evidence="1 2">
    <name type="scientific">Plesiomonas shigelloides</name>
    <name type="common">Aeromonas shigelloides</name>
    <dbReference type="NCBI Taxonomy" id="703"/>
    <lineage>
        <taxon>Bacteria</taxon>
        <taxon>Pseudomonadati</taxon>
        <taxon>Pseudomonadota</taxon>
        <taxon>Gammaproteobacteria</taxon>
        <taxon>Enterobacterales</taxon>
        <taxon>Enterobacteriaceae</taxon>
        <taxon>Plesiomonas</taxon>
    </lineage>
</organism>
<accession>A0A1A9AZI9</accession>
<dbReference type="InterPro" id="IPR010865">
    <property type="entry name" value="DUF1499"/>
</dbReference>
<evidence type="ECO:0000313" key="2">
    <source>
        <dbReference type="Proteomes" id="UP000664658"/>
    </source>
</evidence>
<reference evidence="1" key="1">
    <citation type="submission" date="2021-03" db="EMBL/GenBank/DDBJ databases">
        <title>Plesiomonas shigelloides zfcc0051, isolated from zebrafish feces.</title>
        <authorList>
            <person name="Vanderhoek Z."/>
            <person name="Gaulke C."/>
        </authorList>
    </citation>
    <scope>NUCLEOTIDE SEQUENCE</scope>
    <source>
        <strain evidence="1">Zfcc0051</strain>
    </source>
</reference>
<sequence>MSRTIPSSLPGCSNVHAGVSSSDQHKRSYISPLSFSVPPDVVWRALRQLVVNWPRTDVIKDVPGYLKVLSHSRLLRLPDEVEFLLDTHHACICICSVSKVLPYDFGSNRRRIEKLRAALTAQLAQHDAPAP</sequence>